<dbReference type="EMBL" id="JAAIPF010000012">
    <property type="protein sequence ID" value="NSF73545.1"/>
    <property type="molecule type" value="Genomic_DNA"/>
</dbReference>
<evidence type="ECO:0000313" key="3">
    <source>
        <dbReference type="Proteomes" id="UP000822152"/>
    </source>
</evidence>
<dbReference type="Proteomes" id="UP000822152">
    <property type="component" value="Unassembled WGS sequence"/>
</dbReference>
<sequence>MTEKQKYLLKLLQEVDEICREHDLRYVLAGGSLIGALRHEGFVPWDDAIDLYMPRPDWEKFVEICERDLPPERAIQCSQADRHYTNSYSRYASADTCAIHRSQIAGKDVAGEVIDVFTLDPIPSDDREYEKYRTYFMIYSDLLNISASYSDRWEIPVSLYRKYLYSYLFLGKDRTLSKLEKLMFSYKEEDCDRYAMGWAGCPSLFDKETFFPAKEGTFQGLKVMIPNHCSEYLTQYYGDEWSYMPAYAEREGHRTVCVEGATYKEFREDYMSGVNRGRLNRNAIRQKLYNMRIARENHRVSHKGLEYKAGCVAADLREAIRESGLNLQELMEKGAYRKLGNLFVAYYKAQLSPDFIGREDFDHIYAYYHPVLVDIPDEVFLAAVKTLFYTERISKAFRMLEIREKADHLTGEMESLKTDILLFRKGLEHYEAGHMDECRKLCEELLEKYPGHPGLMKLKCRLLMEKTGENLQEAEQFLEKALRFFPEDGYFMKYLADILWMKGNGQKALQLYARVKENTANGFVWLEMDKLFRPYKGQILRNCEEMIGSRQRTEALQTMEMWQKIMPEDEDIRAGWYLAKISCVRTQSQIEKLIREILEKTEVPMGTGDKKEQNPGYKKALAKAWKRLGYPGELAALRADLACISEESELEWLAEKVRSRQIHKEEKPYVYKLVGDIRSKQGQTREAFENYRKALEYTVPPYLKTELYRIIISDLDNGSRQIRNFGKNADMLPAMNSWLGKYGTLEEIQALAARLV</sequence>
<dbReference type="Pfam" id="PF04991">
    <property type="entry name" value="LicD"/>
    <property type="match status" value="1"/>
</dbReference>
<gene>
    <name evidence="2" type="ORF">G4952_06890</name>
</gene>
<name>A0ABX2GPI9_9FIRM</name>
<protein>
    <submittedName>
        <fullName evidence="2">LicD family protein</fullName>
    </submittedName>
</protein>
<dbReference type="PANTHER" id="PTHR43404:SF2">
    <property type="entry name" value="LIPOPOLYSACCHARIDE CHOLINEPHOSPHOTRANSFERASE LICD"/>
    <property type="match status" value="1"/>
</dbReference>
<proteinExistence type="predicted"/>
<dbReference type="PANTHER" id="PTHR43404">
    <property type="entry name" value="LIPOPOLYSACCHARIDE CHOLINEPHOSPHOTRANSFERASE LICD"/>
    <property type="match status" value="1"/>
</dbReference>
<comment type="caution">
    <text evidence="2">The sequence shown here is derived from an EMBL/GenBank/DDBJ whole genome shotgun (WGS) entry which is preliminary data.</text>
</comment>
<evidence type="ECO:0000313" key="2">
    <source>
        <dbReference type="EMBL" id="NSF73545.1"/>
    </source>
</evidence>
<dbReference type="SUPFAM" id="SSF48452">
    <property type="entry name" value="TPR-like"/>
    <property type="match status" value="1"/>
</dbReference>
<keyword evidence="3" id="KW-1185">Reference proteome</keyword>
<evidence type="ECO:0000259" key="1">
    <source>
        <dbReference type="Pfam" id="PF04991"/>
    </source>
</evidence>
<dbReference type="InterPro" id="IPR007074">
    <property type="entry name" value="LicD/FKTN/FKRP_NTP_transf"/>
</dbReference>
<feature type="domain" description="LicD/FKTN/FKRP nucleotidyltransferase" evidence="1">
    <location>
        <begin position="19"/>
        <end position="238"/>
    </location>
</feature>
<dbReference type="InterPro" id="IPR052942">
    <property type="entry name" value="LPS_cholinephosphotransferase"/>
</dbReference>
<dbReference type="InterPro" id="IPR011990">
    <property type="entry name" value="TPR-like_helical_dom_sf"/>
</dbReference>
<reference evidence="2 3" key="1">
    <citation type="journal article" date="2020" name="Cell Host Microbe">
        <title>Functional and Genomic Variation between Human-Derived Isolates of Lachnospiraceae Reveals Inter- and Intra-Species Diversity.</title>
        <authorList>
            <person name="Sorbara M.T."/>
            <person name="Littmann E.R."/>
            <person name="Fontana E."/>
            <person name="Moody T.U."/>
            <person name="Kohout C.E."/>
            <person name="Gjonbalaj M."/>
            <person name="Eaton V."/>
            <person name="Seok R."/>
            <person name="Leiner I.M."/>
            <person name="Pamer E.G."/>
        </authorList>
    </citation>
    <scope>NUCLEOTIDE SEQUENCE [LARGE SCALE GENOMIC DNA]</scope>
    <source>
        <strain evidence="2 3">MSK.20.11</strain>
    </source>
</reference>
<dbReference type="RefSeq" id="WP_173743142.1">
    <property type="nucleotide sequence ID" value="NZ_JAAIPF010000012.1"/>
</dbReference>
<dbReference type="Gene3D" id="1.25.40.10">
    <property type="entry name" value="Tetratricopeptide repeat domain"/>
    <property type="match status" value="1"/>
</dbReference>
<organism evidence="2 3">
    <name type="scientific">Blautia wexlerae</name>
    <dbReference type="NCBI Taxonomy" id="418240"/>
    <lineage>
        <taxon>Bacteria</taxon>
        <taxon>Bacillati</taxon>
        <taxon>Bacillota</taxon>
        <taxon>Clostridia</taxon>
        <taxon>Lachnospirales</taxon>
        <taxon>Lachnospiraceae</taxon>
        <taxon>Blautia</taxon>
    </lineage>
</organism>
<accession>A0ABX2GPI9</accession>